<dbReference type="EMBL" id="VSRQ01000005">
    <property type="protein sequence ID" value="TYK47147.1"/>
    <property type="molecule type" value="Genomic_DNA"/>
</dbReference>
<keyword evidence="1" id="KW-1133">Transmembrane helix</keyword>
<name>A0A5D3FE34_9ACTN</name>
<organism evidence="2 3">
    <name type="scientific">Actinomadura decatromicini</name>
    <dbReference type="NCBI Taxonomy" id="2604572"/>
    <lineage>
        <taxon>Bacteria</taxon>
        <taxon>Bacillati</taxon>
        <taxon>Actinomycetota</taxon>
        <taxon>Actinomycetes</taxon>
        <taxon>Streptosporangiales</taxon>
        <taxon>Thermomonosporaceae</taxon>
        <taxon>Actinomadura</taxon>
    </lineage>
</organism>
<dbReference type="Proteomes" id="UP000323505">
    <property type="component" value="Unassembled WGS sequence"/>
</dbReference>
<accession>A0A5D3FE34</accession>
<reference evidence="2 3" key="1">
    <citation type="submission" date="2019-08" db="EMBL/GenBank/DDBJ databases">
        <title>Actinomadura sp. nov. CYP1-5 isolated from mountain soil.</title>
        <authorList>
            <person name="Songsumanus A."/>
            <person name="Kuncharoen N."/>
            <person name="Kudo T."/>
            <person name="Yuki M."/>
            <person name="Igarashi Y."/>
            <person name="Tanasupawat S."/>
        </authorList>
    </citation>
    <scope>NUCLEOTIDE SEQUENCE [LARGE SCALE GENOMIC DNA]</scope>
    <source>
        <strain evidence="2 3">CYP1-5</strain>
    </source>
</reference>
<evidence type="ECO:0000256" key="1">
    <source>
        <dbReference type="SAM" id="Phobius"/>
    </source>
</evidence>
<dbReference type="RefSeq" id="WP_148763366.1">
    <property type="nucleotide sequence ID" value="NZ_VSRQ01000005.1"/>
</dbReference>
<dbReference type="AlphaFoldDB" id="A0A5D3FE34"/>
<keyword evidence="1" id="KW-0472">Membrane</keyword>
<sequence length="122" mass="13814">MGADETPGVELAMLRGEVMTTLARIEGEIRLVRQAQEESARRTDDLQRDVHRLDDRVDHLDRTTVTREELDQRDNRLREDADKRQAHQAEQARRALTIWALVISAIAAVLTGVGVFVSLTVK</sequence>
<feature type="transmembrane region" description="Helical" evidence="1">
    <location>
        <begin position="96"/>
        <end position="119"/>
    </location>
</feature>
<keyword evidence="1" id="KW-0812">Transmembrane</keyword>
<proteinExistence type="predicted"/>
<gene>
    <name evidence="2" type="ORF">FXF68_25430</name>
</gene>
<evidence type="ECO:0000313" key="3">
    <source>
        <dbReference type="Proteomes" id="UP000323505"/>
    </source>
</evidence>
<keyword evidence="3" id="KW-1185">Reference proteome</keyword>
<comment type="caution">
    <text evidence="2">The sequence shown here is derived from an EMBL/GenBank/DDBJ whole genome shotgun (WGS) entry which is preliminary data.</text>
</comment>
<protein>
    <submittedName>
        <fullName evidence="2">Uncharacterized protein</fullName>
    </submittedName>
</protein>
<evidence type="ECO:0000313" key="2">
    <source>
        <dbReference type="EMBL" id="TYK47147.1"/>
    </source>
</evidence>